<reference evidence="1" key="2">
    <citation type="submission" date="2023-06" db="EMBL/GenBank/DDBJ databases">
        <authorList>
            <person name="Ma L."/>
            <person name="Liu K.-W."/>
            <person name="Li Z."/>
            <person name="Hsiao Y.-Y."/>
            <person name="Qi Y."/>
            <person name="Fu T."/>
            <person name="Tang G."/>
            <person name="Zhang D."/>
            <person name="Sun W.-H."/>
            <person name="Liu D.-K."/>
            <person name="Li Y."/>
            <person name="Chen G.-Z."/>
            <person name="Liu X.-D."/>
            <person name="Liao X.-Y."/>
            <person name="Jiang Y.-T."/>
            <person name="Yu X."/>
            <person name="Hao Y."/>
            <person name="Huang J."/>
            <person name="Zhao X.-W."/>
            <person name="Ke S."/>
            <person name="Chen Y.-Y."/>
            <person name="Wu W.-L."/>
            <person name="Hsu J.-L."/>
            <person name="Lin Y.-F."/>
            <person name="Huang M.-D."/>
            <person name="Li C.-Y."/>
            <person name="Huang L."/>
            <person name="Wang Z.-W."/>
            <person name="Zhao X."/>
            <person name="Zhong W.-Y."/>
            <person name="Peng D.-H."/>
            <person name="Ahmad S."/>
            <person name="Lan S."/>
            <person name="Zhang J.-S."/>
            <person name="Tsai W.-C."/>
            <person name="Van De Peer Y."/>
            <person name="Liu Z.-J."/>
        </authorList>
    </citation>
    <scope>NUCLEOTIDE SEQUENCE</scope>
    <source>
        <strain evidence="1">CP</strain>
        <tissue evidence="1">Leaves</tissue>
    </source>
</reference>
<name>A0AAV9CQZ4_ACOCL</name>
<dbReference type="Proteomes" id="UP001180020">
    <property type="component" value="Unassembled WGS sequence"/>
</dbReference>
<organism evidence="1 2">
    <name type="scientific">Acorus calamus</name>
    <name type="common">Sweet flag</name>
    <dbReference type="NCBI Taxonomy" id="4465"/>
    <lineage>
        <taxon>Eukaryota</taxon>
        <taxon>Viridiplantae</taxon>
        <taxon>Streptophyta</taxon>
        <taxon>Embryophyta</taxon>
        <taxon>Tracheophyta</taxon>
        <taxon>Spermatophyta</taxon>
        <taxon>Magnoliopsida</taxon>
        <taxon>Liliopsida</taxon>
        <taxon>Acoraceae</taxon>
        <taxon>Acorus</taxon>
    </lineage>
</organism>
<dbReference type="EMBL" id="JAUJYO010000017">
    <property type="protein sequence ID" value="KAK1291546.1"/>
    <property type="molecule type" value="Genomic_DNA"/>
</dbReference>
<reference evidence="1" key="1">
    <citation type="journal article" date="2023" name="Nat. Commun.">
        <title>Diploid and tetraploid genomes of Acorus and the evolution of monocots.</title>
        <authorList>
            <person name="Ma L."/>
            <person name="Liu K.W."/>
            <person name="Li Z."/>
            <person name="Hsiao Y.Y."/>
            <person name="Qi Y."/>
            <person name="Fu T."/>
            <person name="Tang G.D."/>
            <person name="Zhang D."/>
            <person name="Sun W.H."/>
            <person name="Liu D.K."/>
            <person name="Li Y."/>
            <person name="Chen G.Z."/>
            <person name="Liu X.D."/>
            <person name="Liao X.Y."/>
            <person name="Jiang Y.T."/>
            <person name="Yu X."/>
            <person name="Hao Y."/>
            <person name="Huang J."/>
            <person name="Zhao X.W."/>
            <person name="Ke S."/>
            <person name="Chen Y.Y."/>
            <person name="Wu W.L."/>
            <person name="Hsu J.L."/>
            <person name="Lin Y.F."/>
            <person name="Huang M.D."/>
            <person name="Li C.Y."/>
            <person name="Huang L."/>
            <person name="Wang Z.W."/>
            <person name="Zhao X."/>
            <person name="Zhong W.Y."/>
            <person name="Peng D.H."/>
            <person name="Ahmad S."/>
            <person name="Lan S."/>
            <person name="Zhang J.S."/>
            <person name="Tsai W.C."/>
            <person name="Van de Peer Y."/>
            <person name="Liu Z.J."/>
        </authorList>
    </citation>
    <scope>NUCLEOTIDE SEQUENCE</scope>
    <source>
        <strain evidence="1">CP</strain>
    </source>
</reference>
<dbReference type="AlphaFoldDB" id="A0AAV9CQZ4"/>
<evidence type="ECO:0000313" key="1">
    <source>
        <dbReference type="EMBL" id="KAK1291546.1"/>
    </source>
</evidence>
<gene>
    <name evidence="1" type="ORF">QJS10_CPB17g00284</name>
</gene>
<accession>A0AAV9CQZ4</accession>
<protein>
    <submittedName>
        <fullName evidence="1">Uncharacterized protein</fullName>
    </submittedName>
</protein>
<proteinExistence type="predicted"/>
<comment type="caution">
    <text evidence="1">The sequence shown here is derived from an EMBL/GenBank/DDBJ whole genome shotgun (WGS) entry which is preliminary data.</text>
</comment>
<keyword evidence="2" id="KW-1185">Reference proteome</keyword>
<sequence length="68" mass="7322">MDEVVLAVQKVKDEWNQTFPQTQGHIEATEACGKSGRGSEEANSLPRLNGAAQDGLALLSLYSLGLMF</sequence>
<evidence type="ECO:0000313" key="2">
    <source>
        <dbReference type="Proteomes" id="UP001180020"/>
    </source>
</evidence>